<keyword evidence="4" id="KW-1185">Reference proteome</keyword>
<feature type="domain" description="YdhG-like" evidence="2">
    <location>
        <begin position="29"/>
        <end position="131"/>
    </location>
</feature>
<dbReference type="InterPro" id="IPR014922">
    <property type="entry name" value="YdhG-like"/>
</dbReference>
<reference evidence="3 4" key="1">
    <citation type="submission" date="2020-05" db="EMBL/GenBank/DDBJ databases">
        <title>Mucilaginibacter mali sp. nov.</title>
        <authorList>
            <person name="Kim H.S."/>
            <person name="Lee K.C."/>
            <person name="Suh M.K."/>
            <person name="Kim J.-S."/>
            <person name="Han K.-I."/>
            <person name="Eom M.K."/>
            <person name="Shin Y.K."/>
            <person name="Lee J.-S."/>
        </authorList>
    </citation>
    <scope>NUCLEOTIDE SEQUENCE [LARGE SCALE GENOMIC DNA]</scope>
    <source>
        <strain evidence="3 4">G2-14</strain>
    </source>
</reference>
<evidence type="ECO:0000256" key="1">
    <source>
        <dbReference type="SAM" id="MobiDB-lite"/>
    </source>
</evidence>
<accession>A0A7D4UL24</accession>
<dbReference type="RefSeq" id="WP_173413876.1">
    <property type="nucleotide sequence ID" value="NZ_CP054139.1"/>
</dbReference>
<dbReference type="EMBL" id="CP054139">
    <property type="protein sequence ID" value="QKJ29181.1"/>
    <property type="molecule type" value="Genomic_DNA"/>
</dbReference>
<evidence type="ECO:0000313" key="3">
    <source>
        <dbReference type="EMBL" id="QKJ29181.1"/>
    </source>
</evidence>
<dbReference type="AlphaFoldDB" id="A0A7D4UL24"/>
<evidence type="ECO:0000259" key="2">
    <source>
        <dbReference type="Pfam" id="PF08818"/>
    </source>
</evidence>
<proteinExistence type="predicted"/>
<dbReference type="KEGG" id="mmab:HQ865_05245"/>
<organism evidence="3 4">
    <name type="scientific">Mucilaginibacter mali</name>
    <dbReference type="NCBI Taxonomy" id="2740462"/>
    <lineage>
        <taxon>Bacteria</taxon>
        <taxon>Pseudomonadati</taxon>
        <taxon>Bacteroidota</taxon>
        <taxon>Sphingobacteriia</taxon>
        <taxon>Sphingobacteriales</taxon>
        <taxon>Sphingobacteriaceae</taxon>
        <taxon>Mucilaginibacter</taxon>
    </lineage>
</organism>
<dbReference type="Proteomes" id="UP000505355">
    <property type="component" value="Chromosome"/>
</dbReference>
<feature type="region of interest" description="Disordered" evidence="1">
    <location>
        <begin position="1"/>
        <end position="23"/>
    </location>
</feature>
<dbReference type="Pfam" id="PF08818">
    <property type="entry name" value="DUF1801"/>
    <property type="match status" value="1"/>
</dbReference>
<gene>
    <name evidence="3" type="ORF">HQ865_05245</name>
</gene>
<evidence type="ECO:0000313" key="4">
    <source>
        <dbReference type="Proteomes" id="UP000505355"/>
    </source>
</evidence>
<feature type="compositionally biased region" description="Polar residues" evidence="1">
    <location>
        <begin position="1"/>
        <end position="13"/>
    </location>
</feature>
<sequence>MAKNTNKTQQTEEPVSAILDAKVPDPQERKDCDTLIAIMEKVTGYPAKMWGPAIVGFDSYHYKYESGREGDMCLIGFSPRKGKFSLYILRGFDGQQELLDKLGKHKVEGSCLHFKKISDVDTDVLEELCRRSTAHMRNAHQ</sequence>
<protein>
    <submittedName>
        <fullName evidence="3">DUF1801 domain-containing protein</fullName>
    </submittedName>
</protein>
<name>A0A7D4UL24_9SPHI</name>